<evidence type="ECO:0000256" key="1">
    <source>
        <dbReference type="ARBA" id="ARBA00006484"/>
    </source>
</evidence>
<reference evidence="4 5" key="1">
    <citation type="submission" date="2020-06" db="EMBL/GenBank/DDBJ databases">
        <authorList>
            <person name="Voronona O.L."/>
            <person name="Aksenova E.I."/>
            <person name="Kunda M.S."/>
            <person name="Semenov A.N."/>
            <person name="Ryzhova N."/>
        </authorList>
    </citation>
    <scope>NUCLEOTIDE SEQUENCE [LARGE SCALE GENOMIC DNA]</scope>
    <source>
        <strain evidence="4 5">MPKMM3633</strain>
    </source>
</reference>
<gene>
    <name evidence="4" type="ORF">MP3633_2403</name>
</gene>
<dbReference type="PANTHER" id="PTHR44196:SF1">
    <property type="entry name" value="DEHYDROGENASE_REDUCTASE SDR FAMILY MEMBER 7B"/>
    <property type="match status" value="1"/>
</dbReference>
<dbReference type="RefSeq" id="WP_176335695.1">
    <property type="nucleotide sequence ID" value="NZ_BAAAEF010000014.1"/>
</dbReference>
<keyword evidence="2" id="KW-0560">Oxidoreductase</keyword>
<dbReference type="EMBL" id="CP054301">
    <property type="protein sequence ID" value="QKK81130.1"/>
    <property type="molecule type" value="Genomic_DNA"/>
</dbReference>
<comment type="similarity">
    <text evidence="1 3">Belongs to the short-chain dehydrogenases/reductases (SDR) family.</text>
</comment>
<dbReference type="GO" id="GO:0016491">
    <property type="term" value="F:oxidoreductase activity"/>
    <property type="evidence" value="ECO:0007669"/>
    <property type="project" value="UniProtKB-KW"/>
</dbReference>
<dbReference type="Proteomes" id="UP000509371">
    <property type="component" value="Chromosome"/>
</dbReference>
<dbReference type="Pfam" id="PF00106">
    <property type="entry name" value="adh_short"/>
    <property type="match status" value="1"/>
</dbReference>
<protein>
    <recommendedName>
        <fullName evidence="6">Short-chain dehydrogenase</fullName>
    </recommendedName>
</protein>
<dbReference type="AlphaFoldDB" id="A0A859D281"/>
<dbReference type="Gene3D" id="3.40.50.720">
    <property type="entry name" value="NAD(P)-binding Rossmann-like Domain"/>
    <property type="match status" value="1"/>
</dbReference>
<proteinExistence type="inferred from homology"/>
<evidence type="ECO:0000256" key="3">
    <source>
        <dbReference type="RuleBase" id="RU000363"/>
    </source>
</evidence>
<dbReference type="GO" id="GO:0016020">
    <property type="term" value="C:membrane"/>
    <property type="evidence" value="ECO:0007669"/>
    <property type="project" value="TreeGrafter"/>
</dbReference>
<evidence type="ECO:0008006" key="6">
    <source>
        <dbReference type="Google" id="ProtNLM"/>
    </source>
</evidence>
<dbReference type="SUPFAM" id="SSF51735">
    <property type="entry name" value="NAD(P)-binding Rossmann-fold domains"/>
    <property type="match status" value="1"/>
</dbReference>
<dbReference type="PRINTS" id="PR00080">
    <property type="entry name" value="SDRFAMILY"/>
</dbReference>
<accession>A0A859D281</accession>
<dbReference type="InterPro" id="IPR020904">
    <property type="entry name" value="Sc_DH/Rdtase_CS"/>
</dbReference>
<dbReference type="PRINTS" id="PR00081">
    <property type="entry name" value="GDHRDH"/>
</dbReference>
<sequence length="247" mass="27612">MKITKKRIVITGGTSGIGYEMVKLLHSENEVIVIARNAMKLNKLELELPGVVTYQADLSQATEVEAAANKILERFKSLDILINNVAVQYTPTFLDDDFQYSNIADEVALNFTNICHMTYWLLPALMKNEKSHERTIILNINSGLGFVPKTSSAVYCATKAALDIFSQSLSYQLEQTNVRVQQAFLELVDTPMTAGRGTNKMSPKLAAQKIIYGIENDISINNIGKVKLLRVLLRLVPSIAKRIMKKY</sequence>
<evidence type="ECO:0000313" key="4">
    <source>
        <dbReference type="EMBL" id="QKK81130.1"/>
    </source>
</evidence>
<dbReference type="PANTHER" id="PTHR44196">
    <property type="entry name" value="DEHYDROGENASE/REDUCTASE SDR FAMILY MEMBER 7B"/>
    <property type="match status" value="1"/>
</dbReference>
<evidence type="ECO:0000313" key="5">
    <source>
        <dbReference type="Proteomes" id="UP000509371"/>
    </source>
</evidence>
<dbReference type="KEGG" id="mpri:MP3633_2403"/>
<dbReference type="InterPro" id="IPR036291">
    <property type="entry name" value="NAD(P)-bd_dom_sf"/>
</dbReference>
<dbReference type="InterPro" id="IPR002347">
    <property type="entry name" value="SDR_fam"/>
</dbReference>
<organism evidence="4 5">
    <name type="scientific">Marinomonas primoryensis</name>
    <dbReference type="NCBI Taxonomy" id="178399"/>
    <lineage>
        <taxon>Bacteria</taxon>
        <taxon>Pseudomonadati</taxon>
        <taxon>Pseudomonadota</taxon>
        <taxon>Gammaproteobacteria</taxon>
        <taxon>Oceanospirillales</taxon>
        <taxon>Oceanospirillaceae</taxon>
        <taxon>Marinomonas</taxon>
    </lineage>
</organism>
<name>A0A859D281_9GAMM</name>
<dbReference type="PROSITE" id="PS00061">
    <property type="entry name" value="ADH_SHORT"/>
    <property type="match status" value="1"/>
</dbReference>
<evidence type="ECO:0000256" key="2">
    <source>
        <dbReference type="ARBA" id="ARBA00023002"/>
    </source>
</evidence>